<dbReference type="GO" id="GO:0003697">
    <property type="term" value="F:single-stranded DNA binding"/>
    <property type="evidence" value="ECO:0007669"/>
    <property type="project" value="TreeGrafter"/>
</dbReference>
<dbReference type="SUPFAM" id="SSF52540">
    <property type="entry name" value="P-loop containing nucleoside triphosphate hydrolases"/>
    <property type="match status" value="1"/>
</dbReference>
<sequence length="1148" mass="125724">MSDNEDNSQEMEESLVVDATQNQAPTQNPTQNPPESEELVQDDTQTAAQDDTQTNDDAMEGVTTSPALPPQAAPSNPPSTPLSLSASATPRTSQVPQTPATPLTSQVPSTPLSALSTPDRRRNLPRAGLGGGGGRREIVPATPGTPMSDFGSEPGSPPLQPPGGGGAAAPNSPGLGAANVFNPPPPPPAPMGEDAVEVVRGSNIEVPLVASAFRDFLLNFKSVEISQRRERKKEREERIARGEDVSDDEMEEFEDDEMDENEPSVYVNELEKLFRTQSPALNLDCIHLYNHSPSSRRLYNWLVDYPQEIIHRMDEIATEVYRDIVLHLQRTGAADPDAEEEERFVQVRPFHFRKVSHMRALDPSSIDSMVTLQGMVLRSSPIIPDLKIAHFKCCVCGLTKETSLDRGKIKEPSTCDGDGDGGCGARWSFEIVHNRSVFMDKQLVRLQETPDEVPAGETPASVTLFAYDDIVDSVRPGDRVEVTGVFRAMPKRPNPKRTVVRTVFRTYVDVIHFRVMKAGEIGGMKAGLGEKDASKDKDTRGGFSEHRIRQMEELGKRPDIYDLLTKSLAPSIWELEDVKRGILCMLFGGNSKRIKTSRDGEASGSESDSDSEDDAEQTVKVQGSSGRGTSKLNKRGDVNILLCGDPGTSKSQLLGYVHKIAPRGVYTSGKGSSAVGLTASVVRDPETRELVLESGALVLSDQGVCCIDEFDKMNDNTRAILHEAMEQQTVSIAKAGIICSLNARSSILASANPTESRYNPRMSVVDNIKLPPTLLSRFDLIYLILDQPAAESDRRLAKHLVSLYAETQEKVSSDDQVDQALLRDYISFARQTVFPEISDAAATELVSGYLDMRKMGGNSKTITATPRQLESLIRLSEGLAKMRLGKAVERRDVLEAIRLMKVATQAAATDPRTGRIDMDMLTTGHAQVDRRATDQLLTALKDLLGAKRGSRIAVADVRKELSEQTNVAVGGEEVADALKMLDNDNVVQYNERNQTVFVRTEEIYELCEVCGREGIRFISDEIYHGIVYGSLKDNEATALGCESGRRSEIVINSFSKYQCMTGWRLGWVVLPSGDPGLADAINRLAQNVYINAPTLSQRAALALFDDDEVTKELDARVEEYGKSREVVLNTLKELGLDGPGRVAMVKKL</sequence>
<keyword evidence="9 11" id="KW-0238">DNA-binding</keyword>
<evidence type="ECO:0000256" key="2">
    <source>
        <dbReference type="ARBA" id="ARBA00008010"/>
    </source>
</evidence>
<dbReference type="Pfam" id="PF21128">
    <property type="entry name" value="WHD_MCM4"/>
    <property type="match status" value="1"/>
</dbReference>
<evidence type="ECO:0000256" key="6">
    <source>
        <dbReference type="ARBA" id="ARBA00022801"/>
    </source>
</evidence>
<evidence type="ECO:0000313" key="14">
    <source>
        <dbReference type="EMBL" id="GMI46620.1"/>
    </source>
</evidence>
<feature type="compositionally biased region" description="Acidic residues" evidence="12">
    <location>
        <begin position="607"/>
        <end position="616"/>
    </location>
</feature>
<comment type="similarity">
    <text evidence="2 11">Belongs to the MCM family.</text>
</comment>
<dbReference type="PANTHER" id="PTHR11630">
    <property type="entry name" value="DNA REPLICATION LICENSING FACTOR MCM FAMILY MEMBER"/>
    <property type="match status" value="1"/>
</dbReference>
<feature type="region of interest" description="Disordered" evidence="12">
    <location>
        <begin position="595"/>
        <end position="632"/>
    </location>
</feature>
<feature type="domain" description="MCM C-terminal AAA(+) ATPase" evidence="13">
    <location>
        <begin position="560"/>
        <end position="800"/>
    </location>
</feature>
<keyword evidence="6" id="KW-0378">Hydrolase</keyword>
<dbReference type="Pfam" id="PF00493">
    <property type="entry name" value="MCM"/>
    <property type="match status" value="2"/>
</dbReference>
<evidence type="ECO:0000256" key="8">
    <source>
        <dbReference type="ARBA" id="ARBA00022840"/>
    </source>
</evidence>
<dbReference type="Proteomes" id="UP001165065">
    <property type="component" value="Unassembled WGS sequence"/>
</dbReference>
<dbReference type="GO" id="GO:0030170">
    <property type="term" value="F:pyridoxal phosphate binding"/>
    <property type="evidence" value="ECO:0007669"/>
    <property type="project" value="InterPro"/>
</dbReference>
<dbReference type="AlphaFoldDB" id="A0A9W7GMH9"/>
<dbReference type="Gene3D" id="3.40.50.300">
    <property type="entry name" value="P-loop containing nucleotide triphosphate hydrolases"/>
    <property type="match status" value="1"/>
</dbReference>
<dbReference type="InterPro" id="IPR015421">
    <property type="entry name" value="PyrdxlP-dep_Trfase_major"/>
</dbReference>
<evidence type="ECO:0000256" key="7">
    <source>
        <dbReference type="ARBA" id="ARBA00022806"/>
    </source>
</evidence>
<keyword evidence="10" id="KW-0539">Nucleus</keyword>
<evidence type="ECO:0000313" key="15">
    <source>
        <dbReference type="Proteomes" id="UP001165065"/>
    </source>
</evidence>
<dbReference type="Pfam" id="PF17207">
    <property type="entry name" value="MCM_OB"/>
    <property type="match status" value="1"/>
</dbReference>
<feature type="compositionally biased region" description="Basic and acidic residues" evidence="12">
    <location>
        <begin position="233"/>
        <end position="244"/>
    </location>
</feature>
<dbReference type="InterPro" id="IPR001208">
    <property type="entry name" value="MCM_dom"/>
</dbReference>
<feature type="compositionally biased region" description="Pro residues" evidence="12">
    <location>
        <begin position="67"/>
        <end position="80"/>
    </location>
</feature>
<dbReference type="CDD" id="cd00609">
    <property type="entry name" value="AAT_like"/>
    <property type="match status" value="1"/>
</dbReference>
<dbReference type="GO" id="GO:0017116">
    <property type="term" value="F:single-stranded DNA helicase activity"/>
    <property type="evidence" value="ECO:0007669"/>
    <property type="project" value="TreeGrafter"/>
</dbReference>
<feature type="compositionally biased region" description="Acidic residues" evidence="12">
    <location>
        <begin position="245"/>
        <end position="260"/>
    </location>
</feature>
<dbReference type="InterPro" id="IPR004839">
    <property type="entry name" value="Aminotransferase_I/II_large"/>
</dbReference>
<dbReference type="InterPro" id="IPR027417">
    <property type="entry name" value="P-loop_NTPase"/>
</dbReference>
<dbReference type="InterPro" id="IPR041562">
    <property type="entry name" value="MCM_lid"/>
</dbReference>
<dbReference type="Pfam" id="PF14551">
    <property type="entry name" value="MCM_N"/>
    <property type="match status" value="1"/>
</dbReference>
<comment type="subcellular location">
    <subcellularLocation>
        <location evidence="1">Nucleus</location>
    </subcellularLocation>
</comment>
<dbReference type="EMBL" id="BRYA01000307">
    <property type="protein sequence ID" value="GMI46620.1"/>
    <property type="molecule type" value="Genomic_DNA"/>
</dbReference>
<feature type="region of interest" description="Disordered" evidence="12">
    <location>
        <begin position="228"/>
        <end position="260"/>
    </location>
</feature>
<keyword evidence="5 11" id="KW-0547">Nucleotide-binding</keyword>
<dbReference type="InterPro" id="IPR027925">
    <property type="entry name" value="MCM_N"/>
</dbReference>
<dbReference type="InterPro" id="IPR018525">
    <property type="entry name" value="MCM_CS"/>
</dbReference>
<keyword evidence="4" id="KW-0235">DNA replication</keyword>
<feature type="compositionally biased region" description="Low complexity" evidence="12">
    <location>
        <begin position="42"/>
        <end position="52"/>
    </location>
</feature>
<dbReference type="SUPFAM" id="SSF50249">
    <property type="entry name" value="Nucleic acid-binding proteins"/>
    <property type="match status" value="1"/>
</dbReference>
<evidence type="ECO:0000256" key="11">
    <source>
        <dbReference type="RuleBase" id="RU004070"/>
    </source>
</evidence>
<dbReference type="SUPFAM" id="SSF53383">
    <property type="entry name" value="PLP-dependent transferases"/>
    <property type="match status" value="1"/>
</dbReference>
<dbReference type="OrthoDB" id="10251574at2759"/>
<protein>
    <recommendedName>
        <fullName evidence="3">DNA helicase</fullName>
        <ecNumber evidence="3">3.6.4.12</ecNumber>
    </recommendedName>
</protein>
<gene>
    <name evidence="14" type="ORF">TrCOL_g6965</name>
</gene>
<dbReference type="PROSITE" id="PS50051">
    <property type="entry name" value="MCM_2"/>
    <property type="match status" value="1"/>
</dbReference>
<dbReference type="InterPro" id="IPR033762">
    <property type="entry name" value="MCM_OB"/>
</dbReference>
<name>A0A9W7GMH9_9STRA</name>
<feature type="compositionally biased region" description="Polar residues" evidence="12">
    <location>
        <begin position="619"/>
        <end position="631"/>
    </location>
</feature>
<evidence type="ECO:0000256" key="1">
    <source>
        <dbReference type="ARBA" id="ARBA00004123"/>
    </source>
</evidence>
<comment type="caution">
    <text evidence="14">The sequence shown here is derived from an EMBL/GenBank/DDBJ whole genome shotgun (WGS) entry which is preliminary data.</text>
</comment>
<dbReference type="PRINTS" id="PR01660">
    <property type="entry name" value="MCMPROTEIN4"/>
</dbReference>
<dbReference type="FunFam" id="2.20.28.10:FF:000003">
    <property type="entry name" value="DNA helicase"/>
    <property type="match status" value="1"/>
</dbReference>
<accession>A0A9W7GMH9</accession>
<keyword evidence="7" id="KW-0347">Helicase</keyword>
<dbReference type="InterPro" id="IPR036388">
    <property type="entry name" value="WH-like_DNA-bd_sf"/>
</dbReference>
<evidence type="ECO:0000259" key="13">
    <source>
        <dbReference type="PROSITE" id="PS50051"/>
    </source>
</evidence>
<dbReference type="EC" id="3.6.4.12" evidence="3"/>
<dbReference type="Gene3D" id="3.40.640.10">
    <property type="entry name" value="Type I PLP-dependent aspartate aminotransferase-like (Major domain)"/>
    <property type="match status" value="1"/>
</dbReference>
<dbReference type="Pfam" id="PF17855">
    <property type="entry name" value="MCM_lid"/>
    <property type="match status" value="1"/>
</dbReference>
<feature type="compositionally biased region" description="Low complexity" evidence="12">
    <location>
        <begin position="19"/>
        <end position="34"/>
    </location>
</feature>
<dbReference type="Gene3D" id="2.20.28.10">
    <property type="match status" value="1"/>
</dbReference>
<evidence type="ECO:0000256" key="4">
    <source>
        <dbReference type="ARBA" id="ARBA00022705"/>
    </source>
</evidence>
<evidence type="ECO:0000256" key="10">
    <source>
        <dbReference type="ARBA" id="ARBA00023242"/>
    </source>
</evidence>
<keyword evidence="15" id="KW-1185">Reference proteome</keyword>
<dbReference type="GO" id="GO:0005524">
    <property type="term" value="F:ATP binding"/>
    <property type="evidence" value="ECO:0007669"/>
    <property type="project" value="UniProtKB-KW"/>
</dbReference>
<feature type="region of interest" description="Disordered" evidence="12">
    <location>
        <begin position="1"/>
        <end position="194"/>
    </location>
</feature>
<dbReference type="Pfam" id="PF00155">
    <property type="entry name" value="Aminotran_1_2"/>
    <property type="match status" value="1"/>
</dbReference>
<organism evidence="14 15">
    <name type="scientific">Triparma columacea</name>
    <dbReference type="NCBI Taxonomy" id="722753"/>
    <lineage>
        <taxon>Eukaryota</taxon>
        <taxon>Sar</taxon>
        <taxon>Stramenopiles</taxon>
        <taxon>Ochrophyta</taxon>
        <taxon>Bolidophyceae</taxon>
        <taxon>Parmales</taxon>
        <taxon>Triparmaceae</taxon>
        <taxon>Triparma</taxon>
    </lineage>
</organism>
<dbReference type="Gene3D" id="3.30.1640.10">
    <property type="entry name" value="mini-chromosome maintenance (MCM) complex, chain A, domain 1"/>
    <property type="match status" value="1"/>
</dbReference>
<dbReference type="CDD" id="cd17755">
    <property type="entry name" value="MCM4"/>
    <property type="match status" value="1"/>
</dbReference>
<dbReference type="PROSITE" id="PS00847">
    <property type="entry name" value="MCM_1"/>
    <property type="match status" value="1"/>
</dbReference>
<dbReference type="FunFam" id="3.40.50.300:FF:000217">
    <property type="entry name" value="DNA helicase"/>
    <property type="match status" value="1"/>
</dbReference>
<proteinExistence type="inferred from homology"/>
<feature type="compositionally biased region" description="Low complexity" evidence="12">
    <location>
        <begin position="168"/>
        <end position="179"/>
    </location>
</feature>
<evidence type="ECO:0000256" key="12">
    <source>
        <dbReference type="SAM" id="MobiDB-lite"/>
    </source>
</evidence>
<dbReference type="InterPro" id="IPR031327">
    <property type="entry name" value="MCM"/>
</dbReference>
<feature type="compositionally biased region" description="Acidic residues" evidence="12">
    <location>
        <begin position="1"/>
        <end position="15"/>
    </location>
</feature>
<evidence type="ECO:0000256" key="5">
    <source>
        <dbReference type="ARBA" id="ARBA00022741"/>
    </source>
</evidence>
<keyword evidence="8 11" id="KW-0067">ATP-binding</keyword>
<dbReference type="GO" id="GO:0016787">
    <property type="term" value="F:hydrolase activity"/>
    <property type="evidence" value="ECO:0007669"/>
    <property type="project" value="UniProtKB-KW"/>
</dbReference>
<dbReference type="GO" id="GO:0042555">
    <property type="term" value="C:MCM complex"/>
    <property type="evidence" value="ECO:0007669"/>
    <property type="project" value="InterPro"/>
</dbReference>
<dbReference type="Gene3D" id="2.40.50.140">
    <property type="entry name" value="Nucleic acid-binding proteins"/>
    <property type="match status" value="1"/>
</dbReference>
<reference evidence="15" key="1">
    <citation type="journal article" date="2023" name="Commun. Biol.">
        <title>Genome analysis of Parmales, the sister group of diatoms, reveals the evolutionary specialization of diatoms from phago-mixotrophs to photoautotrophs.</title>
        <authorList>
            <person name="Ban H."/>
            <person name="Sato S."/>
            <person name="Yoshikawa S."/>
            <person name="Yamada K."/>
            <person name="Nakamura Y."/>
            <person name="Ichinomiya M."/>
            <person name="Sato N."/>
            <person name="Blanc-Mathieu R."/>
            <person name="Endo H."/>
            <person name="Kuwata A."/>
            <person name="Ogata H."/>
        </authorList>
    </citation>
    <scope>NUCLEOTIDE SEQUENCE [LARGE SCALE GENOMIC DNA]</scope>
</reference>
<feature type="compositionally biased region" description="Polar residues" evidence="12">
    <location>
        <begin position="91"/>
        <end position="116"/>
    </location>
</feature>
<dbReference type="GO" id="GO:1902975">
    <property type="term" value="P:mitotic DNA replication initiation"/>
    <property type="evidence" value="ECO:0007669"/>
    <property type="project" value="TreeGrafter"/>
</dbReference>
<dbReference type="InterPro" id="IPR012340">
    <property type="entry name" value="NA-bd_OB-fold"/>
</dbReference>
<dbReference type="GO" id="GO:0006271">
    <property type="term" value="P:DNA strand elongation involved in DNA replication"/>
    <property type="evidence" value="ECO:0007669"/>
    <property type="project" value="TreeGrafter"/>
</dbReference>
<dbReference type="GO" id="GO:0005634">
    <property type="term" value="C:nucleus"/>
    <property type="evidence" value="ECO:0007669"/>
    <property type="project" value="UniProtKB-SubCell"/>
</dbReference>
<dbReference type="PRINTS" id="PR01657">
    <property type="entry name" value="MCMFAMILY"/>
</dbReference>
<feature type="compositionally biased region" description="Low complexity" evidence="12">
    <location>
        <begin position="81"/>
        <end position="90"/>
    </location>
</feature>
<dbReference type="InterPro" id="IPR015424">
    <property type="entry name" value="PyrdxlP-dep_Trfase"/>
</dbReference>
<dbReference type="InterPro" id="IPR008047">
    <property type="entry name" value="MCM_4"/>
</dbReference>
<evidence type="ECO:0000256" key="9">
    <source>
        <dbReference type="ARBA" id="ARBA00023125"/>
    </source>
</evidence>
<dbReference type="Gene3D" id="1.10.10.10">
    <property type="entry name" value="Winged helix-like DNA-binding domain superfamily/Winged helix DNA-binding domain"/>
    <property type="match status" value="1"/>
</dbReference>
<dbReference type="GO" id="GO:0000727">
    <property type="term" value="P:double-strand break repair via break-induced replication"/>
    <property type="evidence" value="ECO:0007669"/>
    <property type="project" value="TreeGrafter"/>
</dbReference>
<dbReference type="PANTHER" id="PTHR11630:SF66">
    <property type="entry name" value="DNA REPLICATION LICENSING FACTOR MCM4"/>
    <property type="match status" value="1"/>
</dbReference>
<evidence type="ECO:0000256" key="3">
    <source>
        <dbReference type="ARBA" id="ARBA00012551"/>
    </source>
</evidence>
<dbReference type="SMART" id="SM00350">
    <property type="entry name" value="MCM"/>
    <property type="match status" value="1"/>
</dbReference>